<evidence type="ECO:0000256" key="5">
    <source>
        <dbReference type="ARBA" id="ARBA00023136"/>
    </source>
</evidence>
<dbReference type="Gene3D" id="1.20.1070.10">
    <property type="entry name" value="Rhodopsin 7-helix transmembrane proteins"/>
    <property type="match status" value="1"/>
</dbReference>
<proteinExistence type="predicted"/>
<keyword evidence="2 9" id="KW-0812">Transmembrane</keyword>
<evidence type="ECO:0000259" key="10">
    <source>
        <dbReference type="PROSITE" id="PS50262"/>
    </source>
</evidence>
<accession>A0A8S3S942</accession>
<dbReference type="SUPFAM" id="SSF81321">
    <property type="entry name" value="Family A G protein-coupled receptor-like"/>
    <property type="match status" value="1"/>
</dbReference>
<feature type="transmembrane region" description="Helical" evidence="9">
    <location>
        <begin position="145"/>
        <end position="168"/>
    </location>
</feature>
<dbReference type="CDD" id="cd14978">
    <property type="entry name" value="7tmA_FMRFamide_R-like"/>
    <property type="match status" value="1"/>
</dbReference>
<name>A0A8S3S942_MYTED</name>
<dbReference type="PRINTS" id="PR00237">
    <property type="entry name" value="GPCRRHODOPSN"/>
</dbReference>
<evidence type="ECO:0000256" key="1">
    <source>
        <dbReference type="ARBA" id="ARBA00004141"/>
    </source>
</evidence>
<dbReference type="SMART" id="SM00343">
    <property type="entry name" value="ZnF_C2HC"/>
    <property type="match status" value="2"/>
</dbReference>
<evidence type="ECO:0000256" key="8">
    <source>
        <dbReference type="SAM" id="MobiDB-lite"/>
    </source>
</evidence>
<protein>
    <recommendedName>
        <fullName evidence="10">G-protein coupled receptors family 1 profile domain-containing protein</fullName>
    </recommendedName>
</protein>
<gene>
    <name evidence="11" type="ORF">MEDL_29386</name>
</gene>
<comment type="caution">
    <text evidence="11">The sequence shown here is derived from an EMBL/GenBank/DDBJ whole genome shotgun (WGS) entry which is preliminary data.</text>
</comment>
<feature type="transmembrane region" description="Helical" evidence="9">
    <location>
        <begin position="34"/>
        <end position="56"/>
    </location>
</feature>
<dbReference type="SUPFAM" id="SSF57756">
    <property type="entry name" value="Retrovirus zinc finger-like domains"/>
    <property type="match status" value="1"/>
</dbReference>
<keyword evidence="7" id="KW-0807">Transducer</keyword>
<feature type="region of interest" description="Disordered" evidence="8">
    <location>
        <begin position="525"/>
        <end position="622"/>
    </location>
</feature>
<evidence type="ECO:0000256" key="9">
    <source>
        <dbReference type="SAM" id="Phobius"/>
    </source>
</evidence>
<evidence type="ECO:0000256" key="6">
    <source>
        <dbReference type="ARBA" id="ARBA00023170"/>
    </source>
</evidence>
<organism evidence="11 12">
    <name type="scientific">Mytilus edulis</name>
    <name type="common">Blue mussel</name>
    <dbReference type="NCBI Taxonomy" id="6550"/>
    <lineage>
        <taxon>Eukaryota</taxon>
        <taxon>Metazoa</taxon>
        <taxon>Spiralia</taxon>
        <taxon>Lophotrochozoa</taxon>
        <taxon>Mollusca</taxon>
        <taxon>Bivalvia</taxon>
        <taxon>Autobranchia</taxon>
        <taxon>Pteriomorphia</taxon>
        <taxon>Mytilida</taxon>
        <taxon>Mytiloidea</taxon>
        <taxon>Mytilidae</taxon>
        <taxon>Mytilinae</taxon>
        <taxon>Mytilus</taxon>
    </lineage>
</organism>
<comment type="subcellular location">
    <subcellularLocation>
        <location evidence="1">Membrane</location>
        <topology evidence="1">Multi-pass membrane protein</topology>
    </subcellularLocation>
</comment>
<keyword evidence="12" id="KW-1185">Reference proteome</keyword>
<reference evidence="11" key="1">
    <citation type="submission" date="2021-03" db="EMBL/GenBank/DDBJ databases">
        <authorList>
            <person name="Bekaert M."/>
        </authorList>
    </citation>
    <scope>NUCLEOTIDE SEQUENCE</scope>
</reference>
<dbReference type="InterPro" id="IPR001878">
    <property type="entry name" value="Znf_CCHC"/>
</dbReference>
<keyword evidence="5 9" id="KW-0472">Membrane</keyword>
<feature type="transmembrane region" description="Helical" evidence="9">
    <location>
        <begin position="249"/>
        <end position="270"/>
    </location>
</feature>
<dbReference type="OrthoDB" id="9990906at2759"/>
<feature type="domain" description="G-protein coupled receptors family 1 profile" evidence="10">
    <location>
        <begin position="46"/>
        <end position="313"/>
    </location>
</feature>
<dbReference type="EMBL" id="CAJPWZ010001449">
    <property type="protein sequence ID" value="CAG2215631.1"/>
    <property type="molecule type" value="Genomic_DNA"/>
</dbReference>
<evidence type="ECO:0000256" key="4">
    <source>
        <dbReference type="ARBA" id="ARBA00023040"/>
    </source>
</evidence>
<keyword evidence="4" id="KW-0297">G-protein coupled receptor</keyword>
<evidence type="ECO:0000256" key="7">
    <source>
        <dbReference type="ARBA" id="ARBA00023224"/>
    </source>
</evidence>
<dbReference type="Proteomes" id="UP000683360">
    <property type="component" value="Unassembled WGS sequence"/>
</dbReference>
<dbReference type="InterPro" id="IPR017452">
    <property type="entry name" value="GPCR_Rhodpsn_7TM"/>
</dbReference>
<dbReference type="GO" id="GO:0008270">
    <property type="term" value="F:zinc ion binding"/>
    <property type="evidence" value="ECO:0007669"/>
    <property type="project" value="InterPro"/>
</dbReference>
<feature type="transmembrane region" description="Helical" evidence="9">
    <location>
        <begin position="103"/>
        <end position="124"/>
    </location>
</feature>
<feature type="compositionally biased region" description="Acidic residues" evidence="8">
    <location>
        <begin position="528"/>
        <end position="547"/>
    </location>
</feature>
<keyword evidence="6" id="KW-0675">Receptor</keyword>
<evidence type="ECO:0000256" key="2">
    <source>
        <dbReference type="ARBA" id="ARBA00022692"/>
    </source>
</evidence>
<feature type="compositionally biased region" description="Basic and acidic residues" evidence="8">
    <location>
        <begin position="564"/>
        <end position="576"/>
    </location>
</feature>
<evidence type="ECO:0000256" key="3">
    <source>
        <dbReference type="ARBA" id="ARBA00022989"/>
    </source>
</evidence>
<dbReference type="GO" id="GO:0003676">
    <property type="term" value="F:nucleic acid binding"/>
    <property type="evidence" value="ECO:0007669"/>
    <property type="project" value="InterPro"/>
</dbReference>
<dbReference type="GO" id="GO:0005886">
    <property type="term" value="C:plasma membrane"/>
    <property type="evidence" value="ECO:0007669"/>
    <property type="project" value="TreeGrafter"/>
</dbReference>
<feature type="transmembrane region" description="Helical" evidence="9">
    <location>
        <begin position="68"/>
        <end position="88"/>
    </location>
</feature>
<dbReference type="Pfam" id="PF00001">
    <property type="entry name" value="7tm_1"/>
    <property type="match status" value="1"/>
</dbReference>
<evidence type="ECO:0000313" key="11">
    <source>
        <dbReference type="EMBL" id="CAG2215631.1"/>
    </source>
</evidence>
<dbReference type="PANTHER" id="PTHR24243:SF230">
    <property type="entry name" value="G-PROTEIN COUPLED RECEPTORS FAMILY 1 PROFILE DOMAIN-CONTAINING PROTEIN"/>
    <property type="match status" value="1"/>
</dbReference>
<keyword evidence="3 9" id="KW-1133">Transmembrane helix</keyword>
<evidence type="ECO:0000313" key="12">
    <source>
        <dbReference type="Proteomes" id="UP000683360"/>
    </source>
</evidence>
<dbReference type="InterPro" id="IPR000276">
    <property type="entry name" value="GPCR_Rhodpsn"/>
</dbReference>
<feature type="transmembrane region" description="Helical" evidence="9">
    <location>
        <begin position="188"/>
        <end position="220"/>
    </location>
</feature>
<sequence>MATTDVVNRTMENKTLDYHDNYEAYFIAENVQKYSKPIICLCGFIGNFLSAVIFLGKSQRKTSCCLYLCARSLSDTGFLISLFFIWLGDMKVNAFKAPGMCQLIVFLSYVCSFLSVWFIVIVTFENYIRICLPFQVSIYCTTRKANVITLLFIVLSVLLYSFTIWTTAAKITDTGMSMCEPFTEYVDLFQYFLYVDMVITLILPTLITITLMLPITFSLVEALRRQARLTGKSSSRSNDRRHTNPQSKVTKLLFCVSLAFIILSLPSHIIRLQLTVSTFVEQITTPIDTVTSTLKYIFESVYYCSFSINIFIYLSFGDKFRSDFKAMFCLNTVAGREQSTQTILTQNITRRLNREESHTLLGKEECETDIKANTTPNIKASLNSICVRGIFFPIENTGTSKDWQFLLTNIDSVLPLESSPFTNIHQRLTHVMSWFYCEIRKVIEKHSYPKVFYQGSEHDNLYQKPCITEYEKGDTIRVRVKVIPLSADVFERKCFEEGHIAGECTNDWKCKGCGKSGHKQEVCTEGMFTEDEQDNTEISESEEEKEDETSKTQTQTGDEVGNETDSKSTETKENLNNKRNQKATQIITDTDNINQSQSIQDQNIQKDSVSRNEEKRKKRKQANRIKLKAICQTMYM</sequence>
<dbReference type="PANTHER" id="PTHR24243">
    <property type="entry name" value="G-PROTEIN COUPLED RECEPTOR"/>
    <property type="match status" value="1"/>
</dbReference>
<dbReference type="InterPro" id="IPR036875">
    <property type="entry name" value="Znf_CCHC_sf"/>
</dbReference>
<dbReference type="AlphaFoldDB" id="A0A8S3S942"/>
<dbReference type="PROSITE" id="PS50262">
    <property type="entry name" value="G_PROTEIN_RECEP_F1_2"/>
    <property type="match status" value="1"/>
</dbReference>
<dbReference type="GO" id="GO:0004930">
    <property type="term" value="F:G protein-coupled receptor activity"/>
    <property type="evidence" value="ECO:0007669"/>
    <property type="project" value="UniProtKB-KW"/>
</dbReference>
<feature type="compositionally biased region" description="Low complexity" evidence="8">
    <location>
        <begin position="591"/>
        <end position="607"/>
    </location>
</feature>